<evidence type="ECO:0000259" key="7">
    <source>
        <dbReference type="Pfam" id="PF02525"/>
    </source>
</evidence>
<dbReference type="RefSeq" id="WP_133328619.1">
    <property type="nucleotide sequence ID" value="NZ_SMYL01000005.1"/>
</dbReference>
<dbReference type="PANTHER" id="PTHR43741">
    <property type="entry name" value="FMN-DEPENDENT NADH-AZOREDUCTASE 1"/>
    <property type="match status" value="1"/>
</dbReference>
<evidence type="ECO:0000313" key="8">
    <source>
        <dbReference type="EMBL" id="TDK65578.1"/>
    </source>
</evidence>
<feature type="domain" description="Flavodoxin-like fold" evidence="7">
    <location>
        <begin position="3"/>
        <end position="197"/>
    </location>
</feature>
<dbReference type="EMBL" id="SMYL01000005">
    <property type="protein sequence ID" value="TDK65578.1"/>
    <property type="molecule type" value="Genomic_DNA"/>
</dbReference>
<dbReference type="GO" id="GO:0010181">
    <property type="term" value="F:FMN binding"/>
    <property type="evidence" value="ECO:0007669"/>
    <property type="project" value="UniProtKB-UniRule"/>
</dbReference>
<keyword evidence="9" id="KW-1185">Reference proteome</keyword>
<proteinExistence type="inferred from homology"/>
<dbReference type="Gene3D" id="3.40.50.360">
    <property type="match status" value="1"/>
</dbReference>
<comment type="subunit">
    <text evidence="6">Homodimer.</text>
</comment>
<evidence type="ECO:0000256" key="4">
    <source>
        <dbReference type="ARBA" id="ARBA00023027"/>
    </source>
</evidence>
<evidence type="ECO:0000256" key="3">
    <source>
        <dbReference type="ARBA" id="ARBA00023002"/>
    </source>
</evidence>
<accession>A0A4R5W2S7</accession>
<dbReference type="EC" id="1.6.5.-" evidence="6"/>
<dbReference type="GO" id="GO:0016652">
    <property type="term" value="F:oxidoreductase activity, acting on NAD(P)H as acceptor"/>
    <property type="evidence" value="ECO:0007669"/>
    <property type="project" value="UniProtKB-UniRule"/>
</dbReference>
<dbReference type="AlphaFoldDB" id="A0A4R5W2S7"/>
<gene>
    <name evidence="6" type="primary">azoR</name>
    <name evidence="8" type="ORF">E2I14_11540</name>
</gene>
<comment type="similarity">
    <text evidence="6">Belongs to the azoreductase type 1 family.</text>
</comment>
<keyword evidence="4 6" id="KW-0520">NAD</keyword>
<dbReference type="InterPro" id="IPR050104">
    <property type="entry name" value="FMN-dep_NADH:Q_OxRdtase_AzoR1"/>
</dbReference>
<comment type="cofactor">
    <cofactor evidence="6">
        <name>FMN</name>
        <dbReference type="ChEBI" id="CHEBI:58210"/>
    </cofactor>
    <text evidence="6">Binds 1 FMN per subunit.</text>
</comment>
<evidence type="ECO:0000313" key="9">
    <source>
        <dbReference type="Proteomes" id="UP000294829"/>
    </source>
</evidence>
<dbReference type="PANTHER" id="PTHR43741:SF2">
    <property type="entry name" value="FMN-DEPENDENT NADH:QUINONE OXIDOREDUCTASE"/>
    <property type="match status" value="1"/>
</dbReference>
<dbReference type="HAMAP" id="MF_01216">
    <property type="entry name" value="Azoreductase_type1"/>
    <property type="match status" value="1"/>
</dbReference>
<evidence type="ECO:0000256" key="1">
    <source>
        <dbReference type="ARBA" id="ARBA00022630"/>
    </source>
</evidence>
<dbReference type="OrthoDB" id="9787136at2"/>
<feature type="binding site" evidence="6">
    <location>
        <begin position="140"/>
        <end position="143"/>
    </location>
    <ligand>
        <name>FMN</name>
        <dbReference type="ChEBI" id="CHEBI:58210"/>
    </ligand>
</feature>
<dbReference type="Pfam" id="PF02525">
    <property type="entry name" value="Flavodoxin_2"/>
    <property type="match status" value="1"/>
</dbReference>
<keyword evidence="2 6" id="KW-0288">FMN</keyword>
<reference evidence="8 9" key="1">
    <citation type="submission" date="2019-03" db="EMBL/GenBank/DDBJ databases">
        <title>Sapientia aquatica gen. nov., sp. nov., isolated from a crater lake.</title>
        <authorList>
            <person name="Felfoldi T."/>
            <person name="Szabo A."/>
            <person name="Toth E."/>
            <person name="Schumann P."/>
            <person name="Keki Z."/>
            <person name="Marialigeti K."/>
            <person name="Mathe I."/>
        </authorList>
    </citation>
    <scope>NUCLEOTIDE SEQUENCE [LARGE SCALE GENOMIC DNA]</scope>
    <source>
        <strain evidence="8 9">SA-152</strain>
    </source>
</reference>
<comment type="function">
    <text evidence="6">Also exhibits azoreductase activity. Catalyzes the reductive cleavage of the azo bond in aromatic azo compounds to the corresponding amines.</text>
</comment>
<evidence type="ECO:0000256" key="5">
    <source>
        <dbReference type="ARBA" id="ARBA00048542"/>
    </source>
</evidence>
<comment type="function">
    <text evidence="6">Quinone reductase that provides resistance to thiol-specific stress caused by electrophilic quinones.</text>
</comment>
<evidence type="ECO:0000256" key="2">
    <source>
        <dbReference type="ARBA" id="ARBA00022643"/>
    </source>
</evidence>
<comment type="caution">
    <text evidence="8">The sequence shown here is derived from an EMBL/GenBank/DDBJ whole genome shotgun (WGS) entry which is preliminary data.</text>
</comment>
<dbReference type="GO" id="GO:0009055">
    <property type="term" value="F:electron transfer activity"/>
    <property type="evidence" value="ECO:0007669"/>
    <property type="project" value="UniProtKB-UniRule"/>
</dbReference>
<comment type="catalytic activity">
    <reaction evidence="5">
        <text>N,N-dimethyl-1,4-phenylenediamine + anthranilate + 2 NAD(+) = 2-(4-dimethylaminophenyl)diazenylbenzoate + 2 NADH + 2 H(+)</text>
        <dbReference type="Rhea" id="RHEA:55872"/>
        <dbReference type="ChEBI" id="CHEBI:15378"/>
        <dbReference type="ChEBI" id="CHEBI:15783"/>
        <dbReference type="ChEBI" id="CHEBI:16567"/>
        <dbReference type="ChEBI" id="CHEBI:57540"/>
        <dbReference type="ChEBI" id="CHEBI:57945"/>
        <dbReference type="ChEBI" id="CHEBI:71579"/>
        <dbReference type="EC" id="1.7.1.17"/>
    </reaction>
    <physiologicalReaction direction="right-to-left" evidence="5">
        <dbReference type="Rhea" id="RHEA:55874"/>
    </physiologicalReaction>
</comment>
<dbReference type="SUPFAM" id="SSF52218">
    <property type="entry name" value="Flavoproteins"/>
    <property type="match status" value="1"/>
</dbReference>
<dbReference type="InterPro" id="IPR003680">
    <property type="entry name" value="Flavodoxin_fold"/>
</dbReference>
<protein>
    <recommendedName>
        <fullName evidence="6">FMN dependent NADH:quinone oxidoreductase</fullName>
        <ecNumber evidence="6">1.6.5.-</ecNumber>
    </recommendedName>
    <alternativeName>
        <fullName evidence="6">Azo-dye reductase</fullName>
    </alternativeName>
    <alternativeName>
        <fullName evidence="6">FMN-dependent NADH-azo compound oxidoreductase</fullName>
    </alternativeName>
    <alternativeName>
        <fullName evidence="6">FMN-dependent NADH-azoreductase</fullName>
        <ecNumber evidence="6">1.7.1.17</ecNumber>
    </alternativeName>
</protein>
<dbReference type="Proteomes" id="UP000294829">
    <property type="component" value="Unassembled WGS sequence"/>
</dbReference>
<organism evidence="8 9">
    <name type="scientific">Sapientia aquatica</name>
    <dbReference type="NCBI Taxonomy" id="1549640"/>
    <lineage>
        <taxon>Bacteria</taxon>
        <taxon>Pseudomonadati</taxon>
        <taxon>Pseudomonadota</taxon>
        <taxon>Betaproteobacteria</taxon>
        <taxon>Burkholderiales</taxon>
        <taxon>Oxalobacteraceae</taxon>
        <taxon>Sapientia</taxon>
    </lineage>
</organism>
<comment type="catalytic activity">
    <reaction evidence="6">
        <text>2 a quinone + NADH + H(+) = 2 a 1,4-benzosemiquinone + NAD(+)</text>
        <dbReference type="Rhea" id="RHEA:65952"/>
        <dbReference type="ChEBI" id="CHEBI:15378"/>
        <dbReference type="ChEBI" id="CHEBI:57540"/>
        <dbReference type="ChEBI" id="CHEBI:57945"/>
        <dbReference type="ChEBI" id="CHEBI:132124"/>
        <dbReference type="ChEBI" id="CHEBI:134225"/>
    </reaction>
</comment>
<comment type="caution">
    <text evidence="6">Lacks conserved residue(s) required for the propagation of feature annotation.</text>
</comment>
<dbReference type="InterPro" id="IPR029039">
    <property type="entry name" value="Flavoprotein-like_sf"/>
</dbReference>
<name>A0A4R5W2S7_9BURK</name>
<evidence type="ECO:0000256" key="6">
    <source>
        <dbReference type="HAMAP-Rule" id="MF_01216"/>
    </source>
</evidence>
<dbReference type="InterPro" id="IPR023048">
    <property type="entry name" value="NADH:quinone_OxRdtase_FMN_depd"/>
</dbReference>
<keyword evidence="3 6" id="KW-0560">Oxidoreductase</keyword>
<keyword evidence="1 6" id="KW-0285">Flavoprotein</keyword>
<dbReference type="EC" id="1.7.1.17" evidence="6"/>
<dbReference type="GO" id="GO:0016655">
    <property type="term" value="F:oxidoreductase activity, acting on NAD(P)H, quinone or similar compound as acceptor"/>
    <property type="evidence" value="ECO:0007669"/>
    <property type="project" value="InterPro"/>
</dbReference>
<sequence length="204" mass="21948">MKTLLQLNSSLFSNQGQSSLLANKFVAAWQADHADGKVIVRDLATSPIPHLDGERFGAFLSKPETRTAEQQAVVDFSDGLINELKSADIVVLGLPFYNFGLPSVLKAYFDHIARAGSTFKYTEQGPVGLLTGKKAVIFATRGGKYAGTPADTQTDYVRGFFGFLGITDVEFVYAEGLNMGEEGKQAALTQAHDKIAQLNLALAA</sequence>
<feature type="binding site" evidence="6">
    <location>
        <position position="10"/>
    </location>
    <ligand>
        <name>FMN</name>
        <dbReference type="ChEBI" id="CHEBI:58210"/>
    </ligand>
</feature>